<evidence type="ECO:0000313" key="2">
    <source>
        <dbReference type="Proteomes" id="UP000023152"/>
    </source>
</evidence>
<name>X6MTC7_RETFI</name>
<protein>
    <submittedName>
        <fullName evidence="1">Uncharacterized protein</fullName>
    </submittedName>
</protein>
<accession>X6MTC7</accession>
<gene>
    <name evidence="1" type="ORF">RFI_20469</name>
</gene>
<keyword evidence="2" id="KW-1185">Reference proteome</keyword>
<dbReference type="Proteomes" id="UP000023152">
    <property type="component" value="Unassembled WGS sequence"/>
</dbReference>
<proteinExistence type="predicted"/>
<dbReference type="InterPro" id="IPR036322">
    <property type="entry name" value="WD40_repeat_dom_sf"/>
</dbReference>
<organism evidence="1 2">
    <name type="scientific">Reticulomyxa filosa</name>
    <dbReference type="NCBI Taxonomy" id="46433"/>
    <lineage>
        <taxon>Eukaryota</taxon>
        <taxon>Sar</taxon>
        <taxon>Rhizaria</taxon>
        <taxon>Retaria</taxon>
        <taxon>Foraminifera</taxon>
        <taxon>Monothalamids</taxon>
        <taxon>Reticulomyxidae</taxon>
        <taxon>Reticulomyxa</taxon>
    </lineage>
</organism>
<dbReference type="EMBL" id="ASPP01017739">
    <property type="protein sequence ID" value="ETO16871.1"/>
    <property type="molecule type" value="Genomic_DNA"/>
</dbReference>
<dbReference type="InterPro" id="IPR015943">
    <property type="entry name" value="WD40/YVTN_repeat-like_dom_sf"/>
</dbReference>
<dbReference type="SUPFAM" id="SSF50978">
    <property type="entry name" value="WD40 repeat-like"/>
    <property type="match status" value="1"/>
</dbReference>
<dbReference type="InterPro" id="IPR001680">
    <property type="entry name" value="WD40_rpt"/>
</dbReference>
<dbReference type="Pfam" id="PF00400">
    <property type="entry name" value="WD40"/>
    <property type="match status" value="2"/>
</dbReference>
<comment type="caution">
    <text evidence="1">The sequence shown here is derived from an EMBL/GenBank/DDBJ whole genome shotgun (WGS) entry which is preliminary data.</text>
</comment>
<dbReference type="Gene3D" id="2.130.10.10">
    <property type="entry name" value="YVTN repeat-like/Quinoprotein amine dehydrogenase"/>
    <property type="match status" value="1"/>
</dbReference>
<evidence type="ECO:0000313" key="1">
    <source>
        <dbReference type="EMBL" id="ETO16871.1"/>
    </source>
</evidence>
<dbReference type="AlphaFoldDB" id="X6MTC7"/>
<reference evidence="1 2" key="1">
    <citation type="journal article" date="2013" name="Curr. Biol.">
        <title>The Genome of the Foraminiferan Reticulomyxa filosa.</title>
        <authorList>
            <person name="Glockner G."/>
            <person name="Hulsmann N."/>
            <person name="Schleicher M."/>
            <person name="Noegel A.A."/>
            <person name="Eichinger L."/>
            <person name="Gallinger C."/>
            <person name="Pawlowski J."/>
            <person name="Sierra R."/>
            <person name="Euteneuer U."/>
            <person name="Pillet L."/>
            <person name="Moustafa A."/>
            <person name="Platzer M."/>
            <person name="Groth M."/>
            <person name="Szafranski K."/>
            <person name="Schliwa M."/>
        </authorList>
    </citation>
    <scope>NUCLEOTIDE SEQUENCE [LARGE SCALE GENOMIC DNA]</scope>
</reference>
<sequence length="99" mass="11605">MLQIKFGWIDEFDKIVVNYVSSFTFPFFKNINQNIQVIDYSTFGYCQFICSGSQDKTVRVLDVGNNKQIQSFNGHSSYVNCVKFSSYHYYNHRQNVICS</sequence>